<dbReference type="GO" id="GO:0005829">
    <property type="term" value="C:cytosol"/>
    <property type="evidence" value="ECO:0007669"/>
    <property type="project" value="TreeGrafter"/>
</dbReference>
<name>A0AAU7CBS8_9BACT</name>
<dbReference type="FunFam" id="1.10.730.10:FF:000011">
    <property type="entry name" value="Leucine--tRNA ligase chloroplastic/mitochondrial"/>
    <property type="match status" value="1"/>
</dbReference>
<dbReference type="SUPFAM" id="SSF52374">
    <property type="entry name" value="Nucleotidylyl transferase"/>
    <property type="match status" value="1"/>
</dbReference>
<feature type="domain" description="Methionyl/Valyl/Leucyl/Isoleucyl-tRNA synthetase anticodon-binding" evidence="12">
    <location>
        <begin position="793"/>
        <end position="899"/>
    </location>
</feature>
<dbReference type="NCBIfam" id="TIGR00396">
    <property type="entry name" value="leuS_bact"/>
    <property type="match status" value="1"/>
</dbReference>
<dbReference type="CDD" id="cd07958">
    <property type="entry name" value="Anticodon_Ia_Leu_BEm"/>
    <property type="match status" value="1"/>
</dbReference>
<dbReference type="InterPro" id="IPR009008">
    <property type="entry name" value="Val/Leu/Ile-tRNA-synth_edit"/>
</dbReference>
<keyword evidence="4 9" id="KW-0547">Nucleotide-binding</keyword>
<comment type="catalytic activity">
    <reaction evidence="8 9">
        <text>tRNA(Leu) + L-leucine + ATP = L-leucyl-tRNA(Leu) + AMP + diphosphate</text>
        <dbReference type="Rhea" id="RHEA:11688"/>
        <dbReference type="Rhea" id="RHEA-COMP:9613"/>
        <dbReference type="Rhea" id="RHEA-COMP:9622"/>
        <dbReference type="ChEBI" id="CHEBI:30616"/>
        <dbReference type="ChEBI" id="CHEBI:33019"/>
        <dbReference type="ChEBI" id="CHEBI:57427"/>
        <dbReference type="ChEBI" id="CHEBI:78442"/>
        <dbReference type="ChEBI" id="CHEBI:78494"/>
        <dbReference type="ChEBI" id="CHEBI:456215"/>
        <dbReference type="EC" id="6.1.1.4"/>
    </reaction>
</comment>
<gene>
    <name evidence="9 14" type="primary">leuS</name>
    <name evidence="14" type="ORF">V5E97_30425</name>
</gene>
<reference evidence="14" key="1">
    <citation type="submission" date="2024-05" db="EMBL/GenBank/DDBJ databases">
        <title>Planctomycetes of the genus Singulisphaera possess chitinolytic capabilities.</title>
        <authorList>
            <person name="Ivanova A."/>
        </authorList>
    </citation>
    <scope>NUCLEOTIDE SEQUENCE</scope>
    <source>
        <strain evidence="14">Ch08T</strain>
    </source>
</reference>
<dbReference type="EC" id="6.1.1.4" evidence="9"/>
<protein>
    <recommendedName>
        <fullName evidence="9">Leucine--tRNA ligase</fullName>
        <ecNumber evidence="9">6.1.1.4</ecNumber>
    </recommendedName>
    <alternativeName>
        <fullName evidence="9">Leucyl-tRNA synthetase</fullName>
        <shortName evidence="9">LeuRS</shortName>
    </alternativeName>
</protein>
<dbReference type="InterPro" id="IPR009080">
    <property type="entry name" value="tRNAsynth_Ia_anticodon-bd"/>
</dbReference>
<accession>A0AAU7CBS8</accession>
<evidence type="ECO:0000256" key="6">
    <source>
        <dbReference type="ARBA" id="ARBA00022917"/>
    </source>
</evidence>
<evidence type="ECO:0000256" key="1">
    <source>
        <dbReference type="ARBA" id="ARBA00005594"/>
    </source>
</evidence>
<dbReference type="GO" id="GO:0004823">
    <property type="term" value="F:leucine-tRNA ligase activity"/>
    <property type="evidence" value="ECO:0007669"/>
    <property type="project" value="UniProtKB-UniRule"/>
</dbReference>
<evidence type="ECO:0000256" key="9">
    <source>
        <dbReference type="HAMAP-Rule" id="MF_00049"/>
    </source>
</evidence>
<dbReference type="FunFam" id="3.40.50.620:FF:000056">
    <property type="entry name" value="Leucine--tRNA ligase"/>
    <property type="match status" value="1"/>
</dbReference>
<sequence>MPAYHVQRIEKKWQAYWERNKTFRTPDVSPGKPKLYVLDMFPYPSGAGLHVGHPEGYTATDIVCRYKRMRGFNVLHPMGWDAFGLPAEQYAIKTGTHPRITTQNNIDNFRRQIKSLGFSYDWDREIDTTDPHYYKWTQWIFLQLFDTWYDPDFAWTDPDGRARKGKGRPIAELPIPAGMADPDAYRDSKRLAYRAEVPVNWCPELGTVLANEEVIDGKSERGNHPVVRMPLKQWMLRITAYADRLAEEIEFVDWPRAIKEMQRNWIGRSEGAEVDFYVGQDVNHWREGRRASGWPESPGGDAIRVFTTRPDTLFGATYMVLAPEHPLVDRLTTPERREAVESYRRATSGKSDLDRTDLAKTKSGVAIGASAINPVTGRSIPIWIADYVLMGYGTGAIMAVPGHDIRDFEFAQKFELPILRVVAPSADLAGTALETAESEYGIAVNSHGGVEGVSIDGLPTDQAKATITAWLDQHGLGHKTVNYKLRDWLFSRQRYWGEPFPILLGEGETLKAVPEAELPVLLPELADFRPSGKPEPPLGKATDWIQYSSSYQRETNTMPQWAGSCWYFLRYLDPTNDERPWNPELEKYWMPVDLYVGGAEHAVLHLLYSRFWHKLLFDRGHVSTPEPFQRLVNQGMILGETEYTGYQDESDRWVSVSKVKETESGHADLEGRPVQAVKLEPEQVVKKGEGFVLADDPEVRIDARAHKMSKARGNVINPDIVVDEYGADSLRLYEMFMGPLEAVKPWNMKGVEGVFRFLSRAWRMIIDADSEELRVDSKIQDVALTPEQAKLVARTVAAVSDDLDAMRFNTAISRLMEFTNAFTGQDVRPKSAMETFTLLLAPMAPHIAEELWELLGHTETLAYHPWPTFDPALLKDDEVEIPVQVNGKVRGRVVVPADAGRDAIEAAARADEKVAALIEGKAIKKIIVVPGKLVNFVVAGPS</sequence>
<dbReference type="GO" id="GO:0005524">
    <property type="term" value="F:ATP binding"/>
    <property type="evidence" value="ECO:0007669"/>
    <property type="project" value="UniProtKB-UniRule"/>
</dbReference>
<dbReference type="PANTHER" id="PTHR43740">
    <property type="entry name" value="LEUCYL-TRNA SYNTHETASE"/>
    <property type="match status" value="1"/>
</dbReference>
<dbReference type="FunFam" id="3.40.50.620:FF:000087">
    <property type="entry name" value="Leucine--tRNA ligase"/>
    <property type="match status" value="1"/>
</dbReference>
<dbReference type="FunFam" id="3.40.50.620:FF:000060">
    <property type="entry name" value="Leucine--tRNA ligase"/>
    <property type="match status" value="1"/>
</dbReference>
<dbReference type="Gene3D" id="3.90.740.10">
    <property type="entry name" value="Valyl/Leucyl/Isoleucyl-tRNA synthetase, editing domain"/>
    <property type="match status" value="1"/>
</dbReference>
<dbReference type="InterPro" id="IPR002302">
    <property type="entry name" value="Leu-tRNA-ligase"/>
</dbReference>
<dbReference type="Pfam" id="PF13603">
    <property type="entry name" value="tRNA-synt_1_2"/>
    <property type="match status" value="1"/>
</dbReference>
<comment type="subcellular location">
    <subcellularLocation>
        <location evidence="9">Cytoplasm</location>
    </subcellularLocation>
</comment>
<dbReference type="EMBL" id="CP155447">
    <property type="protein sequence ID" value="XBH02607.1"/>
    <property type="molecule type" value="Genomic_DNA"/>
</dbReference>
<keyword evidence="6 9" id="KW-0648">Protein biosynthesis</keyword>
<feature type="binding site" evidence="9">
    <location>
        <position position="710"/>
    </location>
    <ligand>
        <name>ATP</name>
        <dbReference type="ChEBI" id="CHEBI:30616"/>
    </ligand>
</feature>
<evidence type="ECO:0000256" key="2">
    <source>
        <dbReference type="ARBA" id="ARBA00022490"/>
    </source>
</evidence>
<dbReference type="SUPFAM" id="SSF50677">
    <property type="entry name" value="ValRS/IleRS/LeuRS editing domain"/>
    <property type="match status" value="1"/>
</dbReference>
<keyword evidence="5 9" id="KW-0067">ATP-binding</keyword>
<evidence type="ECO:0000256" key="4">
    <source>
        <dbReference type="ARBA" id="ARBA00022741"/>
    </source>
</evidence>
<dbReference type="InterPro" id="IPR001412">
    <property type="entry name" value="aa-tRNA-synth_I_CS"/>
</dbReference>
<dbReference type="Pfam" id="PF08264">
    <property type="entry name" value="Anticodon_1"/>
    <property type="match status" value="1"/>
</dbReference>
<evidence type="ECO:0000256" key="3">
    <source>
        <dbReference type="ARBA" id="ARBA00022598"/>
    </source>
</evidence>
<feature type="domain" description="Aminoacyl-tRNA synthetase class Ia" evidence="11">
    <location>
        <begin position="702"/>
        <end position="733"/>
    </location>
</feature>
<evidence type="ECO:0000256" key="8">
    <source>
        <dbReference type="ARBA" id="ARBA00047469"/>
    </source>
</evidence>
<feature type="domain" description="Aminoacyl-tRNA synthetase class Ia" evidence="11">
    <location>
        <begin position="13"/>
        <end position="146"/>
    </location>
</feature>
<feature type="domain" description="Leucyl-tRNA synthetase editing" evidence="13">
    <location>
        <begin position="263"/>
        <end position="471"/>
    </location>
</feature>
<dbReference type="GO" id="GO:0006429">
    <property type="term" value="P:leucyl-tRNA aminoacylation"/>
    <property type="evidence" value="ECO:0007669"/>
    <property type="project" value="UniProtKB-UniRule"/>
</dbReference>
<evidence type="ECO:0000259" key="13">
    <source>
        <dbReference type="Pfam" id="PF13603"/>
    </source>
</evidence>
<dbReference type="PRINTS" id="PR00985">
    <property type="entry name" value="TRNASYNTHLEU"/>
</dbReference>
<dbReference type="Pfam" id="PF00133">
    <property type="entry name" value="tRNA-synt_1"/>
    <property type="match status" value="2"/>
</dbReference>
<dbReference type="InterPro" id="IPR014729">
    <property type="entry name" value="Rossmann-like_a/b/a_fold"/>
</dbReference>
<evidence type="ECO:0000313" key="14">
    <source>
        <dbReference type="EMBL" id="XBH02607.1"/>
    </source>
</evidence>
<evidence type="ECO:0000256" key="7">
    <source>
        <dbReference type="ARBA" id="ARBA00023146"/>
    </source>
</evidence>
<evidence type="ECO:0000256" key="5">
    <source>
        <dbReference type="ARBA" id="ARBA00022840"/>
    </source>
</evidence>
<evidence type="ECO:0000259" key="12">
    <source>
        <dbReference type="Pfam" id="PF08264"/>
    </source>
</evidence>
<dbReference type="RefSeq" id="WP_406695349.1">
    <property type="nucleotide sequence ID" value="NZ_CP155447.1"/>
</dbReference>
<evidence type="ECO:0000256" key="10">
    <source>
        <dbReference type="RuleBase" id="RU363035"/>
    </source>
</evidence>
<keyword evidence="3 9" id="KW-0436">Ligase</keyword>
<dbReference type="InterPro" id="IPR025709">
    <property type="entry name" value="Leu_tRNA-synth_edit"/>
</dbReference>
<dbReference type="HAMAP" id="MF_00049_B">
    <property type="entry name" value="Leu_tRNA_synth_B"/>
    <property type="match status" value="1"/>
</dbReference>
<evidence type="ECO:0000259" key="11">
    <source>
        <dbReference type="Pfam" id="PF00133"/>
    </source>
</evidence>
<dbReference type="PROSITE" id="PS00178">
    <property type="entry name" value="AA_TRNA_LIGASE_I"/>
    <property type="match status" value="1"/>
</dbReference>
<dbReference type="Gene3D" id="3.40.50.620">
    <property type="entry name" value="HUPs"/>
    <property type="match status" value="3"/>
</dbReference>
<dbReference type="InterPro" id="IPR002300">
    <property type="entry name" value="aa-tRNA-synth_Ia"/>
</dbReference>
<keyword evidence="7 9" id="KW-0030">Aminoacyl-tRNA synthetase</keyword>
<dbReference type="PANTHER" id="PTHR43740:SF2">
    <property type="entry name" value="LEUCINE--TRNA LIGASE, MITOCHONDRIAL"/>
    <property type="match status" value="1"/>
</dbReference>
<keyword evidence="2 9" id="KW-0963">Cytoplasm</keyword>
<dbReference type="AlphaFoldDB" id="A0AAU7CBS8"/>
<dbReference type="Gene3D" id="1.10.730.10">
    <property type="entry name" value="Isoleucyl-tRNA Synthetase, Domain 1"/>
    <property type="match status" value="1"/>
</dbReference>
<dbReference type="InterPro" id="IPR013155">
    <property type="entry name" value="M/V/L/I-tRNA-synth_anticd-bd"/>
</dbReference>
<comment type="similarity">
    <text evidence="1 9 10">Belongs to the class-I aminoacyl-tRNA synthetase family.</text>
</comment>
<dbReference type="SUPFAM" id="SSF47323">
    <property type="entry name" value="Anticodon-binding domain of a subclass of class I aminoacyl-tRNA synthetases"/>
    <property type="match status" value="1"/>
</dbReference>
<organism evidence="14">
    <name type="scientific">Singulisphaera sp. Ch08</name>
    <dbReference type="NCBI Taxonomy" id="3120278"/>
    <lineage>
        <taxon>Bacteria</taxon>
        <taxon>Pseudomonadati</taxon>
        <taxon>Planctomycetota</taxon>
        <taxon>Planctomycetia</taxon>
        <taxon>Isosphaerales</taxon>
        <taxon>Isosphaeraceae</taxon>
        <taxon>Singulisphaera</taxon>
    </lineage>
</organism>
<dbReference type="GO" id="GO:0002161">
    <property type="term" value="F:aminoacyl-tRNA deacylase activity"/>
    <property type="evidence" value="ECO:0007669"/>
    <property type="project" value="InterPro"/>
</dbReference>
<feature type="short sequence motif" description="'KMSKS' region" evidence="9">
    <location>
        <begin position="707"/>
        <end position="711"/>
    </location>
</feature>
<comment type="caution">
    <text evidence="9">Lacks conserved residue(s) required for the propagation of feature annotation.</text>
</comment>
<proteinExistence type="inferred from homology"/>